<comment type="caution">
    <text evidence="1">The sequence shown here is derived from an EMBL/GenBank/DDBJ whole genome shotgun (WGS) entry which is preliminary data.</text>
</comment>
<keyword evidence="2" id="KW-1185">Reference proteome</keyword>
<dbReference type="AlphaFoldDB" id="A0A0W0TM77"/>
<reference evidence="1 2" key="1">
    <citation type="submission" date="2015-11" db="EMBL/GenBank/DDBJ databases">
        <title>Genomic analysis of 38 Legionella species identifies large and diverse effector repertoires.</title>
        <authorList>
            <person name="Burstein D."/>
            <person name="Amaro F."/>
            <person name="Zusman T."/>
            <person name="Lifshitz Z."/>
            <person name="Cohen O."/>
            <person name="Gilbert J.A."/>
            <person name="Pupko T."/>
            <person name="Shuman H.A."/>
            <person name="Segal G."/>
        </authorList>
    </citation>
    <scope>NUCLEOTIDE SEQUENCE [LARGE SCALE GENOMIC DNA]</scope>
    <source>
        <strain evidence="1 2">WO-44C</strain>
    </source>
</reference>
<sequence length="437" mass="50669">MIIRILYYYYKTIFLKNYLNSREKLIKYQKKQFNKLAKSTLKNSPFYRNYLDKPFHEWPIINKHLMMEHFDDINTRQIKKDDAFAIALKAETTRDFSPLMNDIAVGLSSGTSGSRGLFLTSPRERDAWVGTILAKALPEGLKAEERIAFFLRANNQLYTNLSKSKKIKFYFFDLLDDFDEHIKRLNVIQPTILSAPASVLLMLAKQRHRLTIQPPKKIISVAEVLEKSDELLISKAFNQPVTQIYQCTEGFLAISDKTTNALVMNEEFLIIEKEWLDETRFVPIVTDLLRTTQPVIRYRLDDVLVTKKTDAVFTELTAIEGRLGDVLYGKRGAEIIPIFADTCRQHMAGSPVEFEDYRIVQLTLDEFNIQVFPEPENRTLIIDHLNQLFKQKSCLIPTWQWQDYEKHKAGSKKRRIQSRLGVMADTVASVDLTGKNK</sequence>
<dbReference type="OrthoDB" id="580775at2"/>
<gene>
    <name evidence="1" type="ORF">Lfee_1587</name>
</gene>
<dbReference type="InterPro" id="IPR042099">
    <property type="entry name" value="ANL_N_sf"/>
</dbReference>
<dbReference type="NCBIfam" id="TIGR02304">
    <property type="entry name" value="aden_form_hyp"/>
    <property type="match status" value="1"/>
</dbReference>
<dbReference type="Gene3D" id="3.40.50.12780">
    <property type="entry name" value="N-terminal domain of ligase-like"/>
    <property type="match status" value="1"/>
</dbReference>
<dbReference type="RefSeq" id="WP_058445595.1">
    <property type="nucleotide sequence ID" value="NZ_CAAAHT010000003.1"/>
</dbReference>
<dbReference type="EMBL" id="LNYB01000080">
    <property type="protein sequence ID" value="KTC96675.1"/>
    <property type="molecule type" value="Genomic_DNA"/>
</dbReference>
<dbReference type="InterPro" id="IPR053158">
    <property type="entry name" value="CapK_Type1_Caps_Biosynth"/>
</dbReference>
<dbReference type="PANTHER" id="PTHR36932">
    <property type="entry name" value="CAPSULAR POLYSACCHARIDE BIOSYNTHESIS PROTEIN"/>
    <property type="match status" value="1"/>
</dbReference>
<dbReference type="InterPro" id="IPR012685">
    <property type="entry name" value="CHP02304_F390_synth-rel"/>
</dbReference>
<organism evidence="1 2">
    <name type="scientific">Legionella feeleii</name>
    <dbReference type="NCBI Taxonomy" id="453"/>
    <lineage>
        <taxon>Bacteria</taxon>
        <taxon>Pseudomonadati</taxon>
        <taxon>Pseudomonadota</taxon>
        <taxon>Gammaproteobacteria</taxon>
        <taxon>Legionellales</taxon>
        <taxon>Legionellaceae</taxon>
        <taxon>Legionella</taxon>
    </lineage>
</organism>
<proteinExistence type="predicted"/>
<dbReference type="Proteomes" id="UP000054698">
    <property type="component" value="Unassembled WGS sequence"/>
</dbReference>
<dbReference type="PATRIC" id="fig|453.4.peg.1745"/>
<dbReference type="STRING" id="453.Lfee_1587"/>
<evidence type="ECO:0000313" key="2">
    <source>
        <dbReference type="Proteomes" id="UP000054698"/>
    </source>
</evidence>
<name>A0A0W0TM77_9GAMM</name>
<evidence type="ECO:0000313" key="1">
    <source>
        <dbReference type="EMBL" id="KTC96675.1"/>
    </source>
</evidence>
<dbReference type="PANTHER" id="PTHR36932:SF1">
    <property type="entry name" value="CAPSULAR POLYSACCHARIDE BIOSYNTHESIS PROTEIN"/>
    <property type="match status" value="1"/>
</dbReference>
<accession>A0A0W0TM77</accession>
<protein>
    <submittedName>
        <fullName evidence="1">Coenzyme F390 synthetase FtsA</fullName>
    </submittedName>
</protein>